<comment type="caution">
    <text evidence="4">The sequence shown here is derived from an EMBL/GenBank/DDBJ whole genome shotgun (WGS) entry which is preliminary data.</text>
</comment>
<dbReference type="GO" id="GO:0016491">
    <property type="term" value="F:oxidoreductase activity"/>
    <property type="evidence" value="ECO:0007669"/>
    <property type="project" value="UniProtKB-KW"/>
</dbReference>
<name>A0A438NI77_EXOME</name>
<evidence type="ECO:0000256" key="1">
    <source>
        <dbReference type="ARBA" id="ARBA00006484"/>
    </source>
</evidence>
<dbReference type="SUPFAM" id="SSF51735">
    <property type="entry name" value="NAD(P)-binding Rossmann-fold domains"/>
    <property type="match status" value="1"/>
</dbReference>
<sequence>MASSSARYQNTGPVDCSTPVDASSLSGKTAIVTGGSNGIGATYTHALVNAGVTVFIGDLDQNGADKLSKQYPGQVYHLLFLVDTNQAALFKSAIAKSPSGNIDIVVVNAGISGQDPVFLNPSAAEGGEPEEPDLKILNVNLIGATYTVKLALHYFEAQAARDPSSVTSLVLQGSLAGYVNQPGTPQYNASKYGLRGMLGSLRQTSLIHGTRVNYIAPWYIKTDIISDAALERITSKGVLLAEIGDAGEALLRIVSNQSIHGRAIAIVPRIWAPRGHLDVNHDDYPEDDFIHEWQHLVLKTSHRLVGASLIP</sequence>
<dbReference type="EMBL" id="NAJM01000002">
    <property type="protein sequence ID" value="RVX75433.1"/>
    <property type="molecule type" value="Genomic_DNA"/>
</dbReference>
<dbReference type="VEuPathDB" id="FungiDB:PV10_00271"/>
<evidence type="ECO:0000313" key="5">
    <source>
        <dbReference type="Proteomes" id="UP000288859"/>
    </source>
</evidence>
<evidence type="ECO:0000256" key="2">
    <source>
        <dbReference type="ARBA" id="ARBA00022857"/>
    </source>
</evidence>
<evidence type="ECO:0008006" key="6">
    <source>
        <dbReference type="Google" id="ProtNLM"/>
    </source>
</evidence>
<evidence type="ECO:0000313" key="4">
    <source>
        <dbReference type="EMBL" id="RVX75433.1"/>
    </source>
</evidence>
<keyword evidence="2" id="KW-0521">NADP</keyword>
<accession>A0A438NI77</accession>
<comment type="similarity">
    <text evidence="1">Belongs to the short-chain dehydrogenases/reductases (SDR) family.</text>
</comment>
<reference evidence="4 5" key="1">
    <citation type="submission" date="2017-03" db="EMBL/GenBank/DDBJ databases">
        <title>Genomes of endolithic fungi from Antarctica.</title>
        <authorList>
            <person name="Coleine C."/>
            <person name="Masonjones S."/>
            <person name="Stajich J.E."/>
        </authorList>
    </citation>
    <scope>NUCLEOTIDE SEQUENCE [LARGE SCALE GENOMIC DNA]</scope>
    <source>
        <strain evidence="4 5">CCFEE 6314</strain>
    </source>
</reference>
<dbReference type="PANTHER" id="PTHR43180">
    <property type="entry name" value="3-OXOACYL-(ACYL-CARRIER-PROTEIN) REDUCTASE (AFU_ORTHOLOGUE AFUA_6G11210)"/>
    <property type="match status" value="1"/>
</dbReference>
<dbReference type="InterPro" id="IPR002347">
    <property type="entry name" value="SDR_fam"/>
</dbReference>
<dbReference type="Proteomes" id="UP000288859">
    <property type="component" value="Unassembled WGS sequence"/>
</dbReference>
<dbReference type="PROSITE" id="PS00061">
    <property type="entry name" value="ADH_SHORT"/>
    <property type="match status" value="1"/>
</dbReference>
<keyword evidence="3" id="KW-0560">Oxidoreductase</keyword>
<dbReference type="PANTHER" id="PTHR43180:SF31">
    <property type="entry name" value="CHAIN DEHYDROGENASE_REDUCTASE, PUTATIVE (AFU_ORTHOLOGUE AFUA_2G16570)-RELATED"/>
    <property type="match status" value="1"/>
</dbReference>
<dbReference type="Pfam" id="PF00106">
    <property type="entry name" value="adh_short"/>
    <property type="match status" value="1"/>
</dbReference>
<dbReference type="OrthoDB" id="5371740at2759"/>
<dbReference type="Gene3D" id="3.40.50.720">
    <property type="entry name" value="NAD(P)-binding Rossmann-like Domain"/>
    <property type="match status" value="1"/>
</dbReference>
<proteinExistence type="inferred from homology"/>
<dbReference type="AlphaFoldDB" id="A0A438NI77"/>
<dbReference type="InterPro" id="IPR020904">
    <property type="entry name" value="Sc_DH/Rdtase_CS"/>
</dbReference>
<gene>
    <name evidence="4" type="ORF">B0A52_00786</name>
</gene>
<dbReference type="PRINTS" id="PR00081">
    <property type="entry name" value="GDHRDH"/>
</dbReference>
<organism evidence="4 5">
    <name type="scientific">Exophiala mesophila</name>
    <name type="common">Black yeast-like fungus</name>
    <dbReference type="NCBI Taxonomy" id="212818"/>
    <lineage>
        <taxon>Eukaryota</taxon>
        <taxon>Fungi</taxon>
        <taxon>Dikarya</taxon>
        <taxon>Ascomycota</taxon>
        <taxon>Pezizomycotina</taxon>
        <taxon>Eurotiomycetes</taxon>
        <taxon>Chaetothyriomycetidae</taxon>
        <taxon>Chaetothyriales</taxon>
        <taxon>Herpotrichiellaceae</taxon>
        <taxon>Exophiala</taxon>
    </lineage>
</organism>
<protein>
    <recommendedName>
        <fullName evidence="6">5'-hydroxyaverantin dehydrogenase</fullName>
    </recommendedName>
</protein>
<evidence type="ECO:0000256" key="3">
    <source>
        <dbReference type="ARBA" id="ARBA00023002"/>
    </source>
</evidence>
<dbReference type="InterPro" id="IPR036291">
    <property type="entry name" value="NAD(P)-bd_dom_sf"/>
</dbReference>